<feature type="domain" description="Thiopeptide-type bacteriocin biosynthesis" evidence="12">
    <location>
        <begin position="17"/>
        <end position="259"/>
    </location>
</feature>
<dbReference type="FunFam" id="3.40.50.150:FF:000413">
    <property type="entry name" value="Methyltransferase, FxLD system"/>
    <property type="match status" value="1"/>
</dbReference>
<evidence type="ECO:0000256" key="1">
    <source>
        <dbReference type="ARBA" id="ARBA00004496"/>
    </source>
</evidence>
<dbReference type="NCBIfam" id="TIGR03891">
    <property type="entry name" value="thiopep_ocin"/>
    <property type="match status" value="1"/>
</dbReference>
<dbReference type="Pfam" id="PF01135">
    <property type="entry name" value="PCMT"/>
    <property type="match status" value="1"/>
</dbReference>
<dbReference type="GO" id="GO:0004719">
    <property type="term" value="F:protein-L-isoaspartate (D-aspartate) O-methyltransferase activity"/>
    <property type="evidence" value="ECO:0007669"/>
    <property type="project" value="UniProtKB-EC"/>
</dbReference>
<reference evidence="14" key="1">
    <citation type="submission" date="2018-07" db="EMBL/GenBank/DDBJ databases">
        <authorList>
            <person name="Zhao J."/>
        </authorList>
    </citation>
    <scope>NUCLEOTIDE SEQUENCE [LARGE SCALE GENOMIC DNA]</scope>
    <source>
        <strain evidence="14">GSSD-12</strain>
    </source>
</reference>
<dbReference type="Proteomes" id="UP000253868">
    <property type="component" value="Chromosome"/>
</dbReference>
<keyword evidence="8" id="KW-0949">S-adenosyl-L-methionine</keyword>
<dbReference type="EMBL" id="CP031194">
    <property type="protein sequence ID" value="AXG77086.1"/>
    <property type="molecule type" value="Genomic_DNA"/>
</dbReference>
<organism evidence="13 14">
    <name type="scientific">Streptomyces paludis</name>
    <dbReference type="NCBI Taxonomy" id="2282738"/>
    <lineage>
        <taxon>Bacteria</taxon>
        <taxon>Bacillati</taxon>
        <taxon>Actinomycetota</taxon>
        <taxon>Actinomycetes</taxon>
        <taxon>Kitasatosporales</taxon>
        <taxon>Streptomycetaceae</taxon>
        <taxon>Streptomyces</taxon>
    </lineage>
</organism>
<evidence type="ECO:0000256" key="10">
    <source>
        <dbReference type="ARBA" id="ARBA00031323"/>
    </source>
</evidence>
<dbReference type="KEGG" id="spad:DVK44_04640"/>
<evidence type="ECO:0000313" key="13">
    <source>
        <dbReference type="EMBL" id="AXG77086.1"/>
    </source>
</evidence>
<evidence type="ECO:0000259" key="12">
    <source>
        <dbReference type="Pfam" id="PF14028"/>
    </source>
</evidence>
<evidence type="ECO:0000256" key="5">
    <source>
        <dbReference type="ARBA" id="ARBA00022490"/>
    </source>
</evidence>
<dbReference type="InterPro" id="IPR029063">
    <property type="entry name" value="SAM-dependent_MTases_sf"/>
</dbReference>
<dbReference type="EC" id="2.1.1.77" evidence="3"/>
<evidence type="ECO:0000256" key="6">
    <source>
        <dbReference type="ARBA" id="ARBA00022603"/>
    </source>
</evidence>
<dbReference type="NCBIfam" id="TIGR04364">
    <property type="entry name" value="methyltran_FxLD"/>
    <property type="match status" value="1"/>
</dbReference>
<dbReference type="InterPro" id="IPR000682">
    <property type="entry name" value="PCMT"/>
</dbReference>
<dbReference type="GO" id="GO:0032259">
    <property type="term" value="P:methylation"/>
    <property type="evidence" value="ECO:0007669"/>
    <property type="project" value="UniProtKB-KW"/>
</dbReference>
<evidence type="ECO:0000256" key="8">
    <source>
        <dbReference type="ARBA" id="ARBA00022691"/>
    </source>
</evidence>
<dbReference type="Gene3D" id="3.40.50.150">
    <property type="entry name" value="Vaccinia Virus protein VP39"/>
    <property type="match status" value="1"/>
</dbReference>
<evidence type="ECO:0000313" key="14">
    <source>
        <dbReference type="Proteomes" id="UP000253868"/>
    </source>
</evidence>
<keyword evidence="6 13" id="KW-0489">Methyltransferase</keyword>
<gene>
    <name evidence="13" type="primary">fxlM</name>
    <name evidence="13" type="ORF">DVK44_04640</name>
</gene>
<evidence type="ECO:0000256" key="4">
    <source>
        <dbReference type="ARBA" id="ARBA00013346"/>
    </source>
</evidence>
<evidence type="ECO:0000256" key="7">
    <source>
        <dbReference type="ARBA" id="ARBA00022679"/>
    </source>
</evidence>
<evidence type="ECO:0000256" key="3">
    <source>
        <dbReference type="ARBA" id="ARBA00011890"/>
    </source>
</evidence>
<protein>
    <recommendedName>
        <fullName evidence="4">Protein-L-isoaspartate O-methyltransferase</fullName>
        <ecNumber evidence="3">2.1.1.77</ecNumber>
    </recommendedName>
    <alternativeName>
        <fullName evidence="11">L-isoaspartyl protein carboxyl methyltransferase</fullName>
    </alternativeName>
    <alternativeName>
        <fullName evidence="9">Protein L-isoaspartyl methyltransferase</fullName>
    </alternativeName>
    <alternativeName>
        <fullName evidence="10">Protein-beta-aspartate methyltransferase</fullName>
    </alternativeName>
</protein>
<name>A0A345HK62_9ACTN</name>
<keyword evidence="14" id="KW-1185">Reference proteome</keyword>
<dbReference type="GO" id="GO:0005737">
    <property type="term" value="C:cytoplasm"/>
    <property type="evidence" value="ECO:0007669"/>
    <property type="project" value="UniProtKB-SubCell"/>
</dbReference>
<dbReference type="PANTHER" id="PTHR11579:SF0">
    <property type="entry name" value="PROTEIN-L-ISOASPARTATE(D-ASPARTATE) O-METHYLTRANSFERASE"/>
    <property type="match status" value="1"/>
</dbReference>
<evidence type="ECO:0000256" key="9">
    <source>
        <dbReference type="ARBA" id="ARBA00030757"/>
    </source>
</evidence>
<dbReference type="SUPFAM" id="SSF53335">
    <property type="entry name" value="S-adenosyl-L-methionine-dependent methyltransferases"/>
    <property type="match status" value="1"/>
</dbReference>
<dbReference type="InterPro" id="IPR027573">
    <property type="entry name" value="Methyltran_FxLD"/>
</dbReference>
<dbReference type="CDD" id="cd02440">
    <property type="entry name" value="AdoMet_MTases"/>
    <property type="match status" value="1"/>
</dbReference>
<keyword evidence="5" id="KW-0963">Cytoplasm</keyword>
<dbReference type="RefSeq" id="WP_114658456.1">
    <property type="nucleotide sequence ID" value="NZ_CP031194.1"/>
</dbReference>
<dbReference type="PANTHER" id="PTHR11579">
    <property type="entry name" value="PROTEIN-L-ISOASPARTATE O-METHYLTRANSFERASE"/>
    <property type="match status" value="1"/>
</dbReference>
<evidence type="ECO:0000256" key="11">
    <source>
        <dbReference type="ARBA" id="ARBA00031350"/>
    </source>
</evidence>
<sequence>MAPDEWRQRVIRFTDWDRAEHTAVKHLIPVLTAADTEPHQWSFLRKFPSWRLRYRPAGPDRTKRLDAALDELVTAGVLVSWTPGIHEPEETVFGGPAAMEIAHALFHQDSIQLLAQLTREQAASGPGLARRELGVLLLSVAMRAAGLDWYEQGDVWARIAAERPGCEVRHSERHKAAVHRLMTIDVSPSSRVVTDGRLAPVADWTVTFECLGRQLGDLNRQGRLERGLRAVFAHHGIFHWNRLGLPAEDQHTLSTLAKEVVMGTSDNAASTRTGGVRSTTVDGVNSETVEASSADRLRAQLIDHLVDEGSVRTPRVEEAMRTVPRHLFVPNAPLEKAYGNAPVNTKFDESGASISCASQPDIVGMMLEQLEAEPDQKILELGAGTGFNAGLLGHLVGEKGHVTTIDVDQDIVDGARAGLAAAGIHNVEVILGDGAVGHAPNAPYDRIVATVGAHGVPHAWLDQLAPGGRLLTPLRLRGSVSRSIAFEQRDRAWRSVGSEMNTFMPLRRGIADDPRVFVPLDPDNTVTLVTNGDQAADPDALSDVFRRPRAEVWTGVTFRGPESAEYLELWLTCTMPNGLSRMPAKPEALRSGLVTAPYASSTAVFEGSTLTYLTRRQAAEKAPDGATLYEFGVIGHGPDGETLARDVSDQVRAWDRDFRSRDVGFEIQPLGAAPLASKPGRFTFDNELNRIVIEWQ</sequence>
<comment type="similarity">
    <text evidence="2">Belongs to the methyltransferase superfamily. L-isoaspartyl/D-aspartyl protein methyltransferase family.</text>
</comment>
<keyword evidence="7 13" id="KW-0808">Transferase</keyword>
<dbReference type="InterPro" id="IPR023809">
    <property type="entry name" value="Thiopep_bacteriocin_synth_dom"/>
</dbReference>
<dbReference type="AlphaFoldDB" id="A0A345HK62"/>
<proteinExistence type="inferred from homology"/>
<comment type="subcellular location">
    <subcellularLocation>
        <location evidence="1">Cytoplasm</location>
    </subcellularLocation>
</comment>
<evidence type="ECO:0000256" key="2">
    <source>
        <dbReference type="ARBA" id="ARBA00005369"/>
    </source>
</evidence>
<dbReference type="OrthoDB" id="4035289at2"/>
<dbReference type="Pfam" id="PF14028">
    <property type="entry name" value="Lant_dehydr_C"/>
    <property type="match status" value="1"/>
</dbReference>
<accession>A0A345HK62</accession>